<feature type="compositionally biased region" description="Gly residues" evidence="1">
    <location>
        <begin position="406"/>
        <end position="415"/>
    </location>
</feature>
<evidence type="ECO:0000259" key="2">
    <source>
        <dbReference type="SMART" id="SM00943"/>
    </source>
</evidence>
<dbReference type="InterPro" id="IPR015330">
    <property type="entry name" value="DNA_primase/pol_bifunc_N"/>
</dbReference>
<keyword evidence="4" id="KW-1185">Reference proteome</keyword>
<dbReference type="Pfam" id="PF09250">
    <property type="entry name" value="Prim-Pol"/>
    <property type="match status" value="1"/>
</dbReference>
<comment type="caution">
    <text evidence="3">The sequence shown here is derived from an EMBL/GenBank/DDBJ whole genome shotgun (WGS) entry which is preliminary data.</text>
</comment>
<evidence type="ECO:0000313" key="4">
    <source>
        <dbReference type="Proteomes" id="UP000294562"/>
    </source>
</evidence>
<sequence>MTALRKSDLPDNFRNELARLSRAGLPLLPLGGGGDGKAPLLRSWAGRILTLAHVLAPLHRAGSQVYGVRLDGLAVIDCDADSRDLVAAMEARFGPSPVHVKTPRGRHLYYRAATAVPNLRGEGLPVDIKTGPRAYVVGPLSHRPDGGFYRPVKGLLGKDALPPLRASQRPLNAVAGFGQADAIPVGHRHVMLVREAIQMVEFVDSADELAANLEAVRDDLCADAETMPDSELRAIAKWAWQCRLENRVYRGRDSAFSLHRSVLDALRGWPNDTDAIALYVMLVDQHGHAPGKRFALDFKAMRASDLTRLSIPRLRAARRALQAVGLLVQVGNHRAGSVHQTFALARSRLGAAKGPNIAAMPGPQSQGKAGGEGLSLNMTPEIAPTNRLERMSGKARMTPPARPRNRGGGAARKEA</sequence>
<reference evidence="3 4" key="1">
    <citation type="submission" date="2019-03" db="EMBL/GenBank/DDBJ databases">
        <title>Rhodobacteraceae bacterium SM1902, a new member of the family Rhodobacteraceae isolated from Yantai.</title>
        <authorList>
            <person name="Sun Y."/>
        </authorList>
    </citation>
    <scope>NUCLEOTIDE SEQUENCE [LARGE SCALE GENOMIC DNA]</scope>
    <source>
        <strain evidence="3 4">SM1902</strain>
    </source>
</reference>
<dbReference type="RefSeq" id="WP_133342722.1">
    <property type="nucleotide sequence ID" value="NZ_SMZO01000018.1"/>
</dbReference>
<dbReference type="SUPFAM" id="SSF56747">
    <property type="entry name" value="Prim-pol domain"/>
    <property type="match status" value="1"/>
</dbReference>
<organism evidence="3 4">
    <name type="scientific">Meridianimarinicoccus aquatilis</name>
    <dbReference type="NCBI Taxonomy" id="2552766"/>
    <lineage>
        <taxon>Bacteria</taxon>
        <taxon>Pseudomonadati</taxon>
        <taxon>Pseudomonadota</taxon>
        <taxon>Alphaproteobacteria</taxon>
        <taxon>Rhodobacterales</taxon>
        <taxon>Paracoccaceae</taxon>
        <taxon>Meridianimarinicoccus</taxon>
    </lineage>
</organism>
<gene>
    <name evidence="3" type="ORF">E2L05_09740</name>
</gene>
<dbReference type="EMBL" id="SMZO01000018">
    <property type="protein sequence ID" value="TDL88020.1"/>
    <property type="molecule type" value="Genomic_DNA"/>
</dbReference>
<evidence type="ECO:0000256" key="1">
    <source>
        <dbReference type="SAM" id="MobiDB-lite"/>
    </source>
</evidence>
<feature type="region of interest" description="Disordered" evidence="1">
    <location>
        <begin position="358"/>
        <end position="415"/>
    </location>
</feature>
<accession>A0A4R6AUX8</accession>
<evidence type="ECO:0000313" key="3">
    <source>
        <dbReference type="EMBL" id="TDL88020.1"/>
    </source>
</evidence>
<proteinExistence type="predicted"/>
<dbReference type="AlphaFoldDB" id="A0A4R6AUX8"/>
<name>A0A4R6AUX8_9RHOB</name>
<dbReference type="SMART" id="SM00943">
    <property type="entry name" value="Prim-Pol"/>
    <property type="match status" value="1"/>
</dbReference>
<protein>
    <recommendedName>
        <fullName evidence="2">DNA primase/polymerase bifunctional N-terminal domain-containing protein</fullName>
    </recommendedName>
</protein>
<dbReference type="OrthoDB" id="7835871at2"/>
<dbReference type="Proteomes" id="UP000294562">
    <property type="component" value="Unassembled WGS sequence"/>
</dbReference>
<feature type="domain" description="DNA primase/polymerase bifunctional N-terminal" evidence="2">
    <location>
        <begin position="17"/>
        <end position="168"/>
    </location>
</feature>